<feature type="chain" id="PRO_5039395641" evidence="5">
    <location>
        <begin position="23"/>
        <end position="215"/>
    </location>
</feature>
<dbReference type="InterPro" id="IPR006665">
    <property type="entry name" value="OmpA-like"/>
</dbReference>
<reference evidence="7" key="2">
    <citation type="journal article" date="2021" name="PeerJ">
        <title>Extensive microbial diversity within the chicken gut microbiome revealed by metagenomics and culture.</title>
        <authorList>
            <person name="Gilroy R."/>
            <person name="Ravi A."/>
            <person name="Getino M."/>
            <person name="Pursley I."/>
            <person name="Horton D.L."/>
            <person name="Alikhan N.F."/>
            <person name="Baker D."/>
            <person name="Gharbi K."/>
            <person name="Hall N."/>
            <person name="Watson M."/>
            <person name="Adriaenssens E.M."/>
            <person name="Foster-Nyarko E."/>
            <person name="Jarju S."/>
            <person name="Secka A."/>
            <person name="Antonio M."/>
            <person name="Oren A."/>
            <person name="Chaudhuri R.R."/>
            <person name="La Ragione R."/>
            <person name="Hildebrand F."/>
            <person name="Pallen M.J."/>
        </authorList>
    </citation>
    <scope>NUCLEOTIDE SEQUENCE</scope>
    <source>
        <strain evidence="7">ChiGjej3B3-5194</strain>
    </source>
</reference>
<dbReference type="PRINTS" id="PR01023">
    <property type="entry name" value="NAFLGMOTY"/>
</dbReference>
<feature type="domain" description="OmpA-like" evidence="6">
    <location>
        <begin position="98"/>
        <end position="215"/>
    </location>
</feature>
<dbReference type="GO" id="GO:0009279">
    <property type="term" value="C:cell outer membrane"/>
    <property type="evidence" value="ECO:0007669"/>
    <property type="project" value="UniProtKB-SubCell"/>
</dbReference>
<proteinExistence type="predicted"/>
<keyword evidence="3" id="KW-0998">Cell outer membrane</keyword>
<dbReference type="PRINTS" id="PR01021">
    <property type="entry name" value="OMPADOMAIN"/>
</dbReference>
<protein>
    <submittedName>
        <fullName evidence="7">OmpA family protein</fullName>
    </submittedName>
</protein>
<feature type="signal peptide" evidence="5">
    <location>
        <begin position="1"/>
        <end position="22"/>
    </location>
</feature>
<reference evidence="7" key="1">
    <citation type="submission" date="2020-10" db="EMBL/GenBank/DDBJ databases">
        <authorList>
            <person name="Gilroy R."/>
        </authorList>
    </citation>
    <scope>NUCLEOTIDE SEQUENCE</scope>
    <source>
        <strain evidence="7">ChiGjej3B3-5194</strain>
    </source>
</reference>
<dbReference type="Gene3D" id="3.30.1330.60">
    <property type="entry name" value="OmpA-like domain"/>
    <property type="match status" value="1"/>
</dbReference>
<organism evidence="7 8">
    <name type="scientific">Candidatus Enterousia intestinigallinarum</name>
    <dbReference type="NCBI Taxonomy" id="2840790"/>
    <lineage>
        <taxon>Bacteria</taxon>
        <taxon>Pseudomonadati</taxon>
        <taxon>Pseudomonadota</taxon>
        <taxon>Alphaproteobacteria</taxon>
        <taxon>Candidatus Enterousia</taxon>
    </lineage>
</organism>
<dbReference type="AlphaFoldDB" id="A0A9D1FFZ7"/>
<evidence type="ECO:0000256" key="3">
    <source>
        <dbReference type="ARBA" id="ARBA00023237"/>
    </source>
</evidence>
<keyword evidence="5" id="KW-0732">Signal</keyword>
<evidence type="ECO:0000313" key="8">
    <source>
        <dbReference type="Proteomes" id="UP000886742"/>
    </source>
</evidence>
<dbReference type="PANTHER" id="PTHR30329">
    <property type="entry name" value="STATOR ELEMENT OF FLAGELLAR MOTOR COMPLEX"/>
    <property type="match status" value="1"/>
</dbReference>
<accession>A0A9D1FFZ7</accession>
<dbReference type="PROSITE" id="PS51257">
    <property type="entry name" value="PROKAR_LIPOPROTEIN"/>
    <property type="match status" value="1"/>
</dbReference>
<dbReference type="Pfam" id="PF00691">
    <property type="entry name" value="OmpA"/>
    <property type="match status" value="1"/>
</dbReference>
<dbReference type="SUPFAM" id="SSF103088">
    <property type="entry name" value="OmpA-like"/>
    <property type="match status" value="1"/>
</dbReference>
<dbReference type="InterPro" id="IPR006664">
    <property type="entry name" value="OMP_bac"/>
</dbReference>
<comment type="caution">
    <text evidence="7">The sequence shown here is derived from an EMBL/GenBank/DDBJ whole genome shotgun (WGS) entry which is preliminary data.</text>
</comment>
<evidence type="ECO:0000256" key="5">
    <source>
        <dbReference type="SAM" id="SignalP"/>
    </source>
</evidence>
<dbReference type="InterPro" id="IPR039567">
    <property type="entry name" value="Gly-zipper"/>
</dbReference>
<evidence type="ECO:0000256" key="1">
    <source>
        <dbReference type="ARBA" id="ARBA00004442"/>
    </source>
</evidence>
<dbReference type="Pfam" id="PF13488">
    <property type="entry name" value="Gly-zipper_Omp"/>
    <property type="match status" value="1"/>
</dbReference>
<evidence type="ECO:0000256" key="4">
    <source>
        <dbReference type="PROSITE-ProRule" id="PRU00473"/>
    </source>
</evidence>
<keyword evidence="2 4" id="KW-0472">Membrane</keyword>
<dbReference type="EMBL" id="DVJI01000011">
    <property type="protein sequence ID" value="HIS70861.1"/>
    <property type="molecule type" value="Genomic_DNA"/>
</dbReference>
<dbReference type="CDD" id="cd07185">
    <property type="entry name" value="OmpA_C-like"/>
    <property type="match status" value="1"/>
</dbReference>
<evidence type="ECO:0000256" key="2">
    <source>
        <dbReference type="ARBA" id="ARBA00023136"/>
    </source>
</evidence>
<dbReference type="InterPro" id="IPR050330">
    <property type="entry name" value="Bact_OuterMem_StrucFunc"/>
</dbReference>
<evidence type="ECO:0000313" key="7">
    <source>
        <dbReference type="EMBL" id="HIS70861.1"/>
    </source>
</evidence>
<dbReference type="Proteomes" id="UP000886742">
    <property type="component" value="Unassembled WGS sequence"/>
</dbReference>
<name>A0A9D1FFZ7_9PROT</name>
<dbReference type="PROSITE" id="PS51123">
    <property type="entry name" value="OMPA_2"/>
    <property type="match status" value="1"/>
</dbReference>
<sequence>MKKFCSLLVICAFVAGCTTVNPYTGESQTAKSVWGTAIGAATGAATGALVSNNRGAGALVGGLAGAAVGGGVGYYMDTQEAELRAELASTGVSVIRDGDNIRLVMPGNITFRTDSADINAGFYATLNSVAKVLNKYDNSTVMVLGYTDSTGSAEYNQTLSAQRANAVAAYLQGQGVKSSRFEIMGMGSSNPIASNTTADGRQQNRRVEIKIIPNK</sequence>
<comment type="subcellular location">
    <subcellularLocation>
        <location evidence="1">Cell outer membrane</location>
    </subcellularLocation>
</comment>
<dbReference type="PANTHER" id="PTHR30329:SF21">
    <property type="entry name" value="LIPOPROTEIN YIAD-RELATED"/>
    <property type="match status" value="1"/>
</dbReference>
<dbReference type="InterPro" id="IPR036737">
    <property type="entry name" value="OmpA-like_sf"/>
</dbReference>
<gene>
    <name evidence="7" type="ORF">IAD02_02620</name>
</gene>
<evidence type="ECO:0000259" key="6">
    <source>
        <dbReference type="PROSITE" id="PS51123"/>
    </source>
</evidence>